<gene>
    <name evidence="1" type="ORF">H5410_014436</name>
</gene>
<accession>A0A9J5ZRE2</accession>
<name>A0A9J5ZRE2_SOLCO</name>
<dbReference type="AlphaFoldDB" id="A0A9J5ZRE2"/>
<dbReference type="CDD" id="cd00303">
    <property type="entry name" value="retropepsin_like"/>
    <property type="match status" value="1"/>
</dbReference>
<dbReference type="InterPro" id="IPR032567">
    <property type="entry name" value="RTL1-rel"/>
</dbReference>
<dbReference type="PANTHER" id="PTHR15503">
    <property type="entry name" value="LDOC1 RELATED"/>
    <property type="match status" value="1"/>
</dbReference>
<dbReference type="Proteomes" id="UP000824120">
    <property type="component" value="Chromosome 3"/>
</dbReference>
<proteinExistence type="predicted"/>
<dbReference type="OrthoDB" id="1747507at2759"/>
<protein>
    <recommendedName>
        <fullName evidence="3">Gag-pol polyprotein</fullName>
    </recommendedName>
</protein>
<evidence type="ECO:0000313" key="1">
    <source>
        <dbReference type="EMBL" id="KAG5614612.1"/>
    </source>
</evidence>
<evidence type="ECO:0000313" key="2">
    <source>
        <dbReference type="Proteomes" id="UP000824120"/>
    </source>
</evidence>
<comment type="caution">
    <text evidence="1">The sequence shown here is derived from an EMBL/GenBank/DDBJ whole genome shotgun (WGS) entry which is preliminary data.</text>
</comment>
<dbReference type="PANTHER" id="PTHR15503:SF45">
    <property type="entry name" value="RNA-DIRECTED DNA POLYMERASE HOMOLOG"/>
    <property type="match status" value="1"/>
</dbReference>
<keyword evidence="2" id="KW-1185">Reference proteome</keyword>
<dbReference type="EMBL" id="JACXVP010000003">
    <property type="protein sequence ID" value="KAG5614612.1"/>
    <property type="molecule type" value="Genomic_DNA"/>
</dbReference>
<sequence>MTRVRLGQQWFSSASPAQGVGSGRDKLGMRARAVRGCPSGQNIEEQGVPNAPEMQPQGEITNDEFRETIRMLSQVVTNQEGADTSRIREFLRMNPSSFTGSSTTEDPENSIEELKKVFEVMHVADIERVELAAYQLKNVARTWFDQWKEGRAENAPPAKLKEAKVREFFTIKKDSLSVHEYGLKFTQLFCYTLKMDANIRSRMSLFVVGLSYLSSKKGRAAMLIGDTDISRLMEEKLRDREEFKNKRAIRQGMSPGNRGVMPTGHPSNINRRDLLHHLLVHLHLGTKCPKNKQGNGNGGNRAQFSSVAPPDRIAPRGATFGIGGGTNHLYAINNCQEQEDSPDVVTGMIQVFDFTVYALLDPGVSLSFVTPYVAMNFDVIPEQLSEPFSVSTPVGRSILVERVYGDCPIFVNHKSTMTDLIELDMVDFDVILEVFPNDLPGVPPKREIDYGIDLLLDTHLISILPYRMAPTELKEQLNNLLDKGLIRPSVSP</sequence>
<organism evidence="1 2">
    <name type="scientific">Solanum commersonii</name>
    <name type="common">Commerson's wild potato</name>
    <name type="synonym">Commerson's nightshade</name>
    <dbReference type="NCBI Taxonomy" id="4109"/>
    <lineage>
        <taxon>Eukaryota</taxon>
        <taxon>Viridiplantae</taxon>
        <taxon>Streptophyta</taxon>
        <taxon>Embryophyta</taxon>
        <taxon>Tracheophyta</taxon>
        <taxon>Spermatophyta</taxon>
        <taxon>Magnoliopsida</taxon>
        <taxon>eudicotyledons</taxon>
        <taxon>Gunneridae</taxon>
        <taxon>Pentapetalae</taxon>
        <taxon>asterids</taxon>
        <taxon>lamiids</taxon>
        <taxon>Solanales</taxon>
        <taxon>Solanaceae</taxon>
        <taxon>Solanoideae</taxon>
        <taxon>Solaneae</taxon>
        <taxon>Solanum</taxon>
    </lineage>
</organism>
<dbReference type="Pfam" id="PF08284">
    <property type="entry name" value="RVP_2"/>
    <property type="match status" value="1"/>
</dbReference>
<reference evidence="1 2" key="1">
    <citation type="submission" date="2020-09" db="EMBL/GenBank/DDBJ databases">
        <title>De no assembly of potato wild relative species, Solanum commersonii.</title>
        <authorList>
            <person name="Cho K."/>
        </authorList>
    </citation>
    <scope>NUCLEOTIDE SEQUENCE [LARGE SCALE GENOMIC DNA]</scope>
    <source>
        <strain evidence="1">LZ3.2</strain>
        <tissue evidence="1">Leaf</tissue>
    </source>
</reference>
<evidence type="ECO:0008006" key="3">
    <source>
        <dbReference type="Google" id="ProtNLM"/>
    </source>
</evidence>